<reference evidence="5 6" key="1">
    <citation type="submission" date="2019-11" db="EMBL/GenBank/DDBJ databases">
        <title>Whole genome sequencing identifies a novel species of the genus Arsenicicoccus isolated from human blood.</title>
        <authorList>
            <person name="Jeong J.H."/>
            <person name="Kweon O.J."/>
            <person name="Kim H.R."/>
            <person name="Kim T.-H."/>
            <person name="Ha S.-M."/>
            <person name="Lee M.-K."/>
        </authorList>
    </citation>
    <scope>NUCLEOTIDE SEQUENCE [LARGE SCALE GENOMIC DNA]</scope>
    <source>
        <strain evidence="5 6">MKL-02</strain>
    </source>
</reference>
<gene>
    <name evidence="5" type="ORF">GGG17_06060</name>
</gene>
<keyword evidence="6" id="KW-1185">Reference proteome</keyword>
<comment type="similarity">
    <text evidence="4">Belongs to the HepT RNase toxin family.</text>
</comment>
<keyword evidence="3" id="KW-0378">Hydrolase</keyword>
<dbReference type="GO" id="GO:0016787">
    <property type="term" value="F:hydrolase activity"/>
    <property type="evidence" value="ECO:0007669"/>
    <property type="project" value="UniProtKB-KW"/>
</dbReference>
<evidence type="ECO:0000256" key="4">
    <source>
        <dbReference type="ARBA" id="ARBA00024207"/>
    </source>
</evidence>
<dbReference type="InterPro" id="IPR008201">
    <property type="entry name" value="HepT-like"/>
</dbReference>
<dbReference type="Proteomes" id="UP000431092">
    <property type="component" value="Unassembled WGS sequence"/>
</dbReference>
<dbReference type="PANTHER" id="PTHR33397">
    <property type="entry name" value="UPF0331 PROTEIN YUTE"/>
    <property type="match status" value="1"/>
</dbReference>
<evidence type="ECO:0000313" key="5">
    <source>
        <dbReference type="EMBL" id="MTB71540.1"/>
    </source>
</evidence>
<dbReference type="PANTHER" id="PTHR33397:SF5">
    <property type="entry name" value="RNASE YUTE-RELATED"/>
    <property type="match status" value="1"/>
</dbReference>
<comment type="caution">
    <text evidence="5">The sequence shown here is derived from an EMBL/GenBank/DDBJ whole genome shotgun (WGS) entry which is preliminary data.</text>
</comment>
<proteinExistence type="inferred from homology"/>
<sequence length="145" mass="15793">MPPRDLDDQVVVRRLTAIRELVDLLARQGEVSGAQLRDDLVLRLAVERALSQLVDLASDVNSHVVAVAGIAEPTDYRASFNQAARAGLITDELARRLGPSVGLRNILIHEYVQVDLDLVASAVPLAASQFDAYVAQVKTWLQARA</sequence>
<dbReference type="AlphaFoldDB" id="A0A6I3ING6"/>
<dbReference type="RefSeq" id="WP_154592862.1">
    <property type="nucleotide sequence ID" value="NZ_CP171001.1"/>
</dbReference>
<dbReference type="EMBL" id="WLVL01000021">
    <property type="protein sequence ID" value="MTB71540.1"/>
    <property type="molecule type" value="Genomic_DNA"/>
</dbReference>
<accession>A0A6I3ING6</accession>
<dbReference type="InterPro" id="IPR037038">
    <property type="entry name" value="HepT-like_sf"/>
</dbReference>
<organism evidence="5 6">
    <name type="scientific">Arsenicicoccus cauae</name>
    <dbReference type="NCBI Taxonomy" id="2663847"/>
    <lineage>
        <taxon>Bacteria</taxon>
        <taxon>Bacillati</taxon>
        <taxon>Actinomycetota</taxon>
        <taxon>Actinomycetes</taxon>
        <taxon>Micrococcales</taxon>
        <taxon>Intrasporangiaceae</taxon>
        <taxon>Arsenicicoccus</taxon>
    </lineage>
</organism>
<dbReference type="Pfam" id="PF01934">
    <property type="entry name" value="HepT-like"/>
    <property type="match status" value="1"/>
</dbReference>
<dbReference type="Gene3D" id="1.20.120.580">
    <property type="entry name" value="bsu32300-like"/>
    <property type="match status" value="1"/>
</dbReference>
<dbReference type="GO" id="GO:0004540">
    <property type="term" value="F:RNA nuclease activity"/>
    <property type="evidence" value="ECO:0007669"/>
    <property type="project" value="InterPro"/>
</dbReference>
<evidence type="ECO:0000256" key="3">
    <source>
        <dbReference type="ARBA" id="ARBA00022801"/>
    </source>
</evidence>
<evidence type="ECO:0000313" key="6">
    <source>
        <dbReference type="Proteomes" id="UP000431092"/>
    </source>
</evidence>
<dbReference type="GO" id="GO:0110001">
    <property type="term" value="C:toxin-antitoxin complex"/>
    <property type="evidence" value="ECO:0007669"/>
    <property type="project" value="InterPro"/>
</dbReference>
<dbReference type="NCBIfam" id="NF047751">
    <property type="entry name" value="HepT_toxin"/>
    <property type="match status" value="1"/>
</dbReference>
<evidence type="ECO:0000256" key="1">
    <source>
        <dbReference type="ARBA" id="ARBA00022649"/>
    </source>
</evidence>
<name>A0A6I3ING6_9MICO</name>
<keyword evidence="2" id="KW-0540">Nuclease</keyword>
<protein>
    <submittedName>
        <fullName evidence="5">DUF86 domain-containing protein</fullName>
    </submittedName>
</protein>
<evidence type="ECO:0000256" key="2">
    <source>
        <dbReference type="ARBA" id="ARBA00022722"/>
    </source>
</evidence>
<dbReference type="InterPro" id="IPR052379">
    <property type="entry name" value="Type_VII_TA_RNase"/>
</dbReference>
<keyword evidence="1" id="KW-1277">Toxin-antitoxin system</keyword>